<evidence type="ECO:0000259" key="1">
    <source>
        <dbReference type="Pfam" id="PF02698"/>
    </source>
</evidence>
<keyword evidence="3" id="KW-1185">Reference proteome</keyword>
<protein>
    <submittedName>
        <fullName evidence="2">YdcF family protein</fullName>
    </submittedName>
</protein>
<feature type="domain" description="DUF218" evidence="1">
    <location>
        <begin position="28"/>
        <end position="142"/>
    </location>
</feature>
<accession>A0ABU9T8X1</accession>
<dbReference type="PANTHER" id="PTHR30336">
    <property type="entry name" value="INNER MEMBRANE PROTEIN, PROBABLE PERMEASE"/>
    <property type="match status" value="1"/>
</dbReference>
<evidence type="ECO:0000313" key="3">
    <source>
        <dbReference type="Proteomes" id="UP001477870"/>
    </source>
</evidence>
<sequence>MLLLTVGFGVFLTSVDRHARNQSAETADGIVVLTGGFARLEPAIQLLREKRGERLLISGVNRKTDDQLLKHALDIEDKLFNCCVDIDQDALDTIGNALGTAHWAASKDYKSLLVVTNDYHMPRSLMELRREIGDVELLPYAIRNRSSGPFTMGERIGQYRVLLLEYGKLVATFLRAALQDGRIPALK</sequence>
<dbReference type="InterPro" id="IPR003848">
    <property type="entry name" value="DUF218"/>
</dbReference>
<evidence type="ECO:0000313" key="2">
    <source>
        <dbReference type="EMBL" id="MEM5502582.1"/>
    </source>
</evidence>
<reference evidence="2 3" key="1">
    <citation type="submission" date="2024-03" db="EMBL/GenBank/DDBJ databases">
        <title>Community enrichment and isolation of bacterial strains for fucoidan degradation.</title>
        <authorList>
            <person name="Sichert A."/>
        </authorList>
    </citation>
    <scope>NUCLEOTIDE SEQUENCE [LARGE SCALE GENOMIC DNA]</scope>
    <source>
        <strain evidence="2 3">AS62</strain>
    </source>
</reference>
<dbReference type="EMBL" id="JBBMQO010000007">
    <property type="protein sequence ID" value="MEM5502582.1"/>
    <property type="molecule type" value="Genomic_DNA"/>
</dbReference>
<organism evidence="2 3">
    <name type="scientific">Ahrensia kielensis</name>
    <dbReference type="NCBI Taxonomy" id="76980"/>
    <lineage>
        <taxon>Bacteria</taxon>
        <taxon>Pseudomonadati</taxon>
        <taxon>Pseudomonadota</taxon>
        <taxon>Alphaproteobacteria</taxon>
        <taxon>Hyphomicrobiales</taxon>
        <taxon>Ahrensiaceae</taxon>
        <taxon>Ahrensia</taxon>
    </lineage>
</organism>
<dbReference type="InterPro" id="IPR051599">
    <property type="entry name" value="Cell_Envelope_Assoc"/>
</dbReference>
<dbReference type="Pfam" id="PF02698">
    <property type="entry name" value="DUF218"/>
    <property type="match status" value="1"/>
</dbReference>
<dbReference type="Proteomes" id="UP001477870">
    <property type="component" value="Unassembled WGS sequence"/>
</dbReference>
<dbReference type="RefSeq" id="WP_342848860.1">
    <property type="nucleotide sequence ID" value="NZ_JBBMQO010000007.1"/>
</dbReference>
<name>A0ABU9T8X1_9HYPH</name>
<dbReference type="CDD" id="cd06259">
    <property type="entry name" value="YdcF-like"/>
    <property type="match status" value="1"/>
</dbReference>
<comment type="caution">
    <text evidence="2">The sequence shown here is derived from an EMBL/GenBank/DDBJ whole genome shotgun (WGS) entry which is preliminary data.</text>
</comment>
<proteinExistence type="predicted"/>
<dbReference type="PANTHER" id="PTHR30336:SF4">
    <property type="entry name" value="ENVELOPE BIOGENESIS FACTOR ELYC"/>
    <property type="match status" value="1"/>
</dbReference>
<gene>
    <name evidence="2" type="ORF">WNY59_13380</name>
</gene>